<evidence type="ECO:0000313" key="2">
    <source>
        <dbReference type="Proteomes" id="UP001141806"/>
    </source>
</evidence>
<name>A0A9Q0JUI5_9MAGN</name>
<accession>A0A9Q0JUI5</accession>
<organism evidence="1 2">
    <name type="scientific">Protea cynaroides</name>
    <dbReference type="NCBI Taxonomy" id="273540"/>
    <lineage>
        <taxon>Eukaryota</taxon>
        <taxon>Viridiplantae</taxon>
        <taxon>Streptophyta</taxon>
        <taxon>Embryophyta</taxon>
        <taxon>Tracheophyta</taxon>
        <taxon>Spermatophyta</taxon>
        <taxon>Magnoliopsida</taxon>
        <taxon>Proteales</taxon>
        <taxon>Proteaceae</taxon>
        <taxon>Protea</taxon>
    </lineage>
</organism>
<gene>
    <name evidence="1" type="ORF">NE237_029183</name>
</gene>
<dbReference type="AlphaFoldDB" id="A0A9Q0JUI5"/>
<keyword evidence="2" id="KW-1185">Reference proteome</keyword>
<evidence type="ECO:0000313" key="1">
    <source>
        <dbReference type="EMBL" id="KAJ4952351.1"/>
    </source>
</evidence>
<reference evidence="1" key="1">
    <citation type="journal article" date="2023" name="Plant J.">
        <title>The genome of the king protea, Protea cynaroides.</title>
        <authorList>
            <person name="Chang J."/>
            <person name="Duong T.A."/>
            <person name="Schoeman C."/>
            <person name="Ma X."/>
            <person name="Roodt D."/>
            <person name="Barker N."/>
            <person name="Li Z."/>
            <person name="Van de Peer Y."/>
            <person name="Mizrachi E."/>
        </authorList>
    </citation>
    <scope>NUCLEOTIDE SEQUENCE</scope>
    <source>
        <tissue evidence="1">Young leaves</tissue>
    </source>
</reference>
<protein>
    <submittedName>
        <fullName evidence="1">Uncharacterized protein</fullName>
    </submittedName>
</protein>
<proteinExistence type="predicted"/>
<sequence>MRKTFSLRQSRDAFPHTTFSITSSPFSSFGNTKIIQMAMGQIILLVGALKLSLKQSLFLHFNFKLINAIENVRINRINDLPENDKIKSTLYKECFSLIVGSSLQASFSSFEALSASIFSSFEALANVTPQFRLNQKGE</sequence>
<dbReference type="Proteomes" id="UP001141806">
    <property type="component" value="Unassembled WGS sequence"/>
</dbReference>
<comment type="caution">
    <text evidence="1">The sequence shown here is derived from an EMBL/GenBank/DDBJ whole genome shotgun (WGS) entry which is preliminary data.</text>
</comment>
<dbReference type="EMBL" id="JAMYWD010000012">
    <property type="protein sequence ID" value="KAJ4952351.1"/>
    <property type="molecule type" value="Genomic_DNA"/>
</dbReference>